<comment type="caution">
    <text evidence="3">The sequence shown here is derived from an EMBL/GenBank/DDBJ whole genome shotgun (WGS) entry which is preliminary data.</text>
</comment>
<keyword evidence="4" id="KW-1185">Reference proteome</keyword>
<keyword evidence="1" id="KW-0812">Transmembrane</keyword>
<feature type="transmembrane region" description="Helical" evidence="1">
    <location>
        <begin position="54"/>
        <end position="75"/>
    </location>
</feature>
<dbReference type="Proteomes" id="UP000190667">
    <property type="component" value="Unassembled WGS sequence"/>
</dbReference>
<evidence type="ECO:0000256" key="1">
    <source>
        <dbReference type="SAM" id="Phobius"/>
    </source>
</evidence>
<keyword evidence="1" id="KW-1133">Transmembrane helix</keyword>
<accession>A0A1S8YNN9</accession>
<proteinExistence type="predicted"/>
<dbReference type="AlphaFoldDB" id="A0A1S8YNN9"/>
<evidence type="ECO:0000313" key="4">
    <source>
        <dbReference type="Proteomes" id="UP000190667"/>
    </source>
</evidence>
<dbReference type="OrthoDB" id="5519470at2"/>
<dbReference type="Pfam" id="PF14145">
    <property type="entry name" value="YrhK"/>
    <property type="match status" value="1"/>
</dbReference>
<reference evidence="3 4" key="1">
    <citation type="submission" date="2016-12" db="EMBL/GenBank/DDBJ databases">
        <title>Izhakiella australiana sp. nov. of genus Izhakiella isolated from Australian desert.</title>
        <authorList>
            <person name="Ji M."/>
        </authorList>
    </citation>
    <scope>NUCLEOTIDE SEQUENCE [LARGE SCALE GENOMIC DNA]</scope>
    <source>
        <strain evidence="3 4">D4N98</strain>
    </source>
</reference>
<feature type="domain" description="YrhK" evidence="2">
    <location>
        <begin position="19"/>
        <end position="72"/>
    </location>
</feature>
<evidence type="ECO:0000259" key="2">
    <source>
        <dbReference type="Pfam" id="PF14145"/>
    </source>
</evidence>
<dbReference type="EMBL" id="MRUL01000005">
    <property type="protein sequence ID" value="OON40253.1"/>
    <property type="molecule type" value="Genomic_DNA"/>
</dbReference>
<organism evidence="3 4">
    <name type="scientific">Izhakiella australiensis</name>
    <dbReference type="NCBI Taxonomy" id="1926881"/>
    <lineage>
        <taxon>Bacteria</taxon>
        <taxon>Pseudomonadati</taxon>
        <taxon>Pseudomonadota</taxon>
        <taxon>Gammaproteobacteria</taxon>
        <taxon>Enterobacterales</taxon>
        <taxon>Erwiniaceae</taxon>
        <taxon>Izhakiella</taxon>
    </lineage>
</organism>
<gene>
    <name evidence="3" type="ORF">BTJ39_10190</name>
</gene>
<dbReference type="InterPro" id="IPR025424">
    <property type="entry name" value="YrhK_domain"/>
</dbReference>
<protein>
    <recommendedName>
        <fullName evidence="2">YrhK domain-containing protein</fullName>
    </recommendedName>
</protein>
<sequence>MKQSNTSLTFGPQHVIIRHRYKALGAVNDLLIAVWFLIGSMFFFSETLMESGTWLFVAGSIQLILKPAITLSKLIHVRRLYRRSSTQYNPQGFDCDS</sequence>
<feature type="transmembrane region" description="Helical" evidence="1">
    <location>
        <begin position="21"/>
        <end position="42"/>
    </location>
</feature>
<evidence type="ECO:0000313" key="3">
    <source>
        <dbReference type="EMBL" id="OON40253.1"/>
    </source>
</evidence>
<keyword evidence="1" id="KW-0472">Membrane</keyword>
<name>A0A1S8YNN9_9GAMM</name>
<dbReference type="RefSeq" id="WP_078002581.1">
    <property type="nucleotide sequence ID" value="NZ_MRUL01000005.1"/>
</dbReference>